<organism evidence="11 12">
    <name type="scientific">Amedibacterium intestinale</name>
    <dbReference type="NCBI Taxonomy" id="2583452"/>
    <lineage>
        <taxon>Bacteria</taxon>
        <taxon>Bacillati</taxon>
        <taxon>Bacillota</taxon>
        <taxon>Erysipelotrichia</taxon>
        <taxon>Erysipelotrichales</taxon>
        <taxon>Erysipelotrichaceae</taxon>
        <taxon>Amedibacterium</taxon>
    </lineage>
</organism>
<name>A0A6N4TKL6_9FIRM</name>
<feature type="domain" description="Choloylglycine hydrolase/NAAA C-terminal" evidence="10">
    <location>
        <begin position="2"/>
        <end position="311"/>
    </location>
</feature>
<reference evidence="12" key="1">
    <citation type="submission" date="2019-05" db="EMBL/GenBank/DDBJ databases">
        <title>Complete genome sequencing of Absiella argi strain JCM 30884.</title>
        <authorList>
            <person name="Sakamoto M."/>
            <person name="Murakami T."/>
            <person name="Mori H."/>
        </authorList>
    </citation>
    <scope>NUCLEOTIDE SEQUENCE [LARGE SCALE GENOMIC DNA]</scope>
    <source>
        <strain evidence="12">JCM 30884</strain>
    </source>
</reference>
<evidence type="ECO:0000256" key="7">
    <source>
        <dbReference type="ARBA" id="ARBA00044806"/>
    </source>
</evidence>
<dbReference type="InterPro" id="IPR047711">
    <property type="entry name" value="CBAH"/>
</dbReference>
<dbReference type="Gene3D" id="3.60.60.10">
    <property type="entry name" value="Penicillin V Acylase, Chain A"/>
    <property type="match status" value="1"/>
</dbReference>
<keyword evidence="12" id="KW-1185">Reference proteome</keyword>
<evidence type="ECO:0000256" key="2">
    <source>
        <dbReference type="ARBA" id="ARBA00006625"/>
    </source>
</evidence>
<dbReference type="CDD" id="cd00542">
    <property type="entry name" value="Ntn_PVA"/>
    <property type="match status" value="1"/>
</dbReference>
<dbReference type="EMBL" id="AP019695">
    <property type="protein sequence ID" value="BBK23121.1"/>
    <property type="molecule type" value="Genomic_DNA"/>
</dbReference>
<dbReference type="GO" id="GO:0006629">
    <property type="term" value="P:lipid metabolic process"/>
    <property type="evidence" value="ECO:0007669"/>
    <property type="project" value="UniProtKB-KW"/>
</dbReference>
<evidence type="ECO:0000259" key="10">
    <source>
        <dbReference type="Pfam" id="PF02275"/>
    </source>
</evidence>
<dbReference type="InterPro" id="IPR029055">
    <property type="entry name" value="Ntn_hydrolases_N"/>
</dbReference>
<evidence type="ECO:0000256" key="9">
    <source>
        <dbReference type="ARBA" id="ARBA00048897"/>
    </source>
</evidence>
<sequence length="323" mass="37527">MCTCIVIKEKDKYFGRNLDLEYTFNECVVITPRNYPFYFRNKEVIHHHYAMIGMATVVEGYPLYADAMNEKGLAMAGLNFPGNAHYFSWDDKKNNITPFELIPYLLSKYSKVEEVRLALENIQLLDESFKKEMPLAPLHWMITDGVDSVIIESTKDGLHVYDDIYGVLTNNPPYEYHKWNMYNYLHMSPAYPDNKVSRHVDLKPYGNGFGSIGIPGDCSPASRFVRACFVKDNSVFGDDEEENITQFFHILDAVSMVKGSVLTQEGKMDYTTYSCGMNLTRGMYYYKTYENNQITCIKLFDRDLDTETLYTFELNRKQNMDIR</sequence>
<dbReference type="Pfam" id="PF02275">
    <property type="entry name" value="CBAH"/>
    <property type="match status" value="1"/>
</dbReference>
<evidence type="ECO:0000313" key="11">
    <source>
        <dbReference type="EMBL" id="BBK23121.1"/>
    </source>
</evidence>
<accession>A0A6N4TKL6</accession>
<evidence type="ECO:0000256" key="8">
    <source>
        <dbReference type="ARBA" id="ARBA00047285"/>
    </source>
</evidence>
<dbReference type="Proteomes" id="UP000464754">
    <property type="component" value="Chromosome"/>
</dbReference>
<dbReference type="GO" id="GO:0045302">
    <property type="term" value="F:choloylglycine hydrolase activity"/>
    <property type="evidence" value="ECO:0007669"/>
    <property type="project" value="UniProtKB-EC"/>
</dbReference>
<comment type="catalytic activity">
    <reaction evidence="8">
        <text>cholate + taurine = taurocholate + H2O</text>
        <dbReference type="Rhea" id="RHEA:47108"/>
        <dbReference type="ChEBI" id="CHEBI:15377"/>
        <dbReference type="ChEBI" id="CHEBI:29747"/>
        <dbReference type="ChEBI" id="CHEBI:36257"/>
        <dbReference type="ChEBI" id="CHEBI:507393"/>
    </reaction>
    <physiologicalReaction direction="right-to-left" evidence="8">
        <dbReference type="Rhea" id="RHEA:47110"/>
    </physiologicalReaction>
</comment>
<evidence type="ECO:0000256" key="6">
    <source>
        <dbReference type="ARBA" id="ARBA00044804"/>
    </source>
</evidence>
<dbReference type="AlphaFoldDB" id="A0A6N4TKL6"/>
<keyword evidence="3 11" id="KW-0378">Hydrolase</keyword>
<dbReference type="NCBIfam" id="NF038245">
    <property type="entry name" value="bile_salt_hydro"/>
    <property type="match status" value="1"/>
</dbReference>
<gene>
    <name evidence="11" type="ORF">Aargi30884_20240</name>
</gene>
<comment type="similarity">
    <text evidence="2">Belongs to the peptidase C59 family.</text>
</comment>
<protein>
    <recommendedName>
        <fullName evidence="5">choloylglycine hydrolase</fullName>
        <ecNumber evidence="5">3.5.1.24</ecNumber>
    </recommendedName>
    <alternativeName>
        <fullName evidence="6">Bile salt hydrolase</fullName>
    </alternativeName>
    <alternativeName>
        <fullName evidence="7">Choloylglycine hydrolase</fullName>
    </alternativeName>
</protein>
<evidence type="ECO:0000256" key="4">
    <source>
        <dbReference type="ARBA" id="ARBA00023098"/>
    </source>
</evidence>
<evidence type="ECO:0000256" key="3">
    <source>
        <dbReference type="ARBA" id="ARBA00022801"/>
    </source>
</evidence>
<dbReference type="PANTHER" id="PTHR35527:SF2">
    <property type="entry name" value="HYDROLASE"/>
    <property type="match status" value="1"/>
</dbReference>
<dbReference type="SUPFAM" id="SSF56235">
    <property type="entry name" value="N-terminal nucleophile aminohydrolases (Ntn hydrolases)"/>
    <property type="match status" value="1"/>
</dbReference>
<proteinExistence type="inferred from homology"/>
<evidence type="ECO:0000256" key="5">
    <source>
        <dbReference type="ARBA" id="ARBA00044769"/>
    </source>
</evidence>
<dbReference type="KEGG" id="aarg:Aargi30884_20240"/>
<comment type="pathway">
    <text evidence="1">Lipid metabolism; bile acid biosynthesis.</text>
</comment>
<keyword evidence="4" id="KW-0443">Lipid metabolism</keyword>
<evidence type="ECO:0000313" key="12">
    <source>
        <dbReference type="Proteomes" id="UP000464754"/>
    </source>
</evidence>
<dbReference type="InterPro" id="IPR029132">
    <property type="entry name" value="CBAH/NAAA_C"/>
</dbReference>
<comment type="catalytic activity">
    <reaction evidence="9">
        <text>taurodeoxycholate + H2O = deoxycholate + taurine</text>
        <dbReference type="Rhea" id="RHEA:47556"/>
        <dbReference type="ChEBI" id="CHEBI:15377"/>
        <dbReference type="ChEBI" id="CHEBI:23614"/>
        <dbReference type="ChEBI" id="CHEBI:36261"/>
        <dbReference type="ChEBI" id="CHEBI:507393"/>
    </reaction>
    <physiologicalReaction direction="left-to-right" evidence="9">
        <dbReference type="Rhea" id="RHEA:47557"/>
    </physiologicalReaction>
</comment>
<dbReference type="InterPro" id="IPR052193">
    <property type="entry name" value="Peptidase_C59"/>
</dbReference>
<dbReference type="EC" id="3.5.1.24" evidence="5"/>
<dbReference type="RefSeq" id="WP_118361051.1">
    <property type="nucleotide sequence ID" value="NZ_AP019695.1"/>
</dbReference>
<dbReference type="PANTHER" id="PTHR35527">
    <property type="entry name" value="CHOLOYLGLYCINE HYDROLASE"/>
    <property type="match status" value="1"/>
</dbReference>
<evidence type="ECO:0000256" key="1">
    <source>
        <dbReference type="ARBA" id="ARBA00004860"/>
    </source>
</evidence>